<evidence type="ECO:0000259" key="2">
    <source>
        <dbReference type="Pfam" id="PF17775"/>
    </source>
</evidence>
<dbReference type="InterPro" id="IPR032710">
    <property type="entry name" value="NTF2-like_dom_sf"/>
</dbReference>
<evidence type="ECO:0000256" key="1">
    <source>
        <dbReference type="HAMAP-Rule" id="MF_00612"/>
    </source>
</evidence>
<dbReference type="SUPFAM" id="SSF54427">
    <property type="entry name" value="NTF2-like"/>
    <property type="match status" value="1"/>
</dbReference>
<dbReference type="PANTHER" id="PTHR33747">
    <property type="entry name" value="UPF0225 PROTEIN SCO1677"/>
    <property type="match status" value="1"/>
</dbReference>
<dbReference type="HAMAP" id="MF_00612">
    <property type="entry name" value="UPF0225"/>
    <property type="match status" value="1"/>
</dbReference>
<dbReference type="Proteomes" id="UP000581769">
    <property type="component" value="Unassembled WGS sequence"/>
</dbReference>
<gene>
    <name evidence="3" type="ORF">BJY18_000452</name>
</gene>
<dbReference type="InterPro" id="IPR023006">
    <property type="entry name" value="YchJ-like"/>
</dbReference>
<evidence type="ECO:0000313" key="4">
    <source>
        <dbReference type="Proteomes" id="UP000581769"/>
    </source>
</evidence>
<dbReference type="Pfam" id="PF17775">
    <property type="entry name" value="YchJ_M-like"/>
    <property type="match status" value="1"/>
</dbReference>
<comment type="similarity">
    <text evidence="1">Belongs to the UPF0225 family.</text>
</comment>
<organism evidence="3 4">
    <name type="scientific">Amycolatopsis jiangsuensis</name>
    <dbReference type="NCBI Taxonomy" id="1181879"/>
    <lineage>
        <taxon>Bacteria</taxon>
        <taxon>Bacillati</taxon>
        <taxon>Actinomycetota</taxon>
        <taxon>Actinomycetes</taxon>
        <taxon>Pseudonocardiales</taxon>
        <taxon>Pseudonocardiaceae</taxon>
        <taxon>Amycolatopsis</taxon>
    </lineage>
</organism>
<protein>
    <recommendedName>
        <fullName evidence="1">UPF0225 protein BJY18_000452</fullName>
    </recommendedName>
</protein>
<dbReference type="RefSeq" id="WP_312873707.1">
    <property type="nucleotide sequence ID" value="NZ_JACHMG010000001.1"/>
</dbReference>
<sequence>MADRDQGCACGLPESYDVCCGPFHRGEKQAPTAERLMRSRYSAFAVGDAGYLVTTWHPRTRPKRLRLDPAQEWTRLDVLGHTGGSLLENEGTVEFRAHYRYRGQEDSLHENSRFVREAGRWLYLDALA</sequence>
<proteinExistence type="inferred from homology"/>
<evidence type="ECO:0000313" key="3">
    <source>
        <dbReference type="EMBL" id="MBB4682967.1"/>
    </source>
</evidence>
<dbReference type="PANTHER" id="PTHR33747:SF1">
    <property type="entry name" value="ADENYLATE CYCLASE-ASSOCIATED CAP C-TERMINAL DOMAIN-CONTAINING PROTEIN"/>
    <property type="match status" value="1"/>
</dbReference>
<dbReference type="Gene3D" id="3.10.450.50">
    <property type="match status" value="1"/>
</dbReference>
<dbReference type="EMBL" id="JACHMG010000001">
    <property type="protein sequence ID" value="MBB4682967.1"/>
    <property type="molecule type" value="Genomic_DNA"/>
</dbReference>
<feature type="domain" description="YchJ-like middle NTF2-like" evidence="2">
    <location>
        <begin position="32"/>
        <end position="126"/>
    </location>
</feature>
<name>A0A840INL5_9PSEU</name>
<dbReference type="AlphaFoldDB" id="A0A840INL5"/>
<keyword evidence="4" id="KW-1185">Reference proteome</keyword>
<comment type="caution">
    <text evidence="3">The sequence shown here is derived from an EMBL/GenBank/DDBJ whole genome shotgun (WGS) entry which is preliminary data.</text>
</comment>
<accession>A0A840INL5</accession>
<reference evidence="3 4" key="1">
    <citation type="submission" date="2020-08" db="EMBL/GenBank/DDBJ databases">
        <title>Sequencing the genomes of 1000 actinobacteria strains.</title>
        <authorList>
            <person name="Klenk H.-P."/>
        </authorList>
    </citation>
    <scope>NUCLEOTIDE SEQUENCE [LARGE SCALE GENOMIC DNA]</scope>
    <source>
        <strain evidence="3 4">DSM 45859</strain>
    </source>
</reference>
<dbReference type="InterPro" id="IPR048469">
    <property type="entry name" value="YchJ-like_M"/>
</dbReference>